<dbReference type="Pfam" id="PF07978">
    <property type="entry name" value="NIPSNAP"/>
    <property type="match status" value="1"/>
</dbReference>
<evidence type="ECO:0000256" key="1">
    <source>
        <dbReference type="SAM" id="SignalP"/>
    </source>
</evidence>
<accession>A0A1T5EJP8</accession>
<feature type="domain" description="NIPSNAP" evidence="2">
    <location>
        <begin position="154"/>
        <end position="257"/>
    </location>
</feature>
<dbReference type="EMBL" id="FUYR01000003">
    <property type="protein sequence ID" value="SKB83900.1"/>
    <property type="molecule type" value="Genomic_DNA"/>
</dbReference>
<evidence type="ECO:0000313" key="3">
    <source>
        <dbReference type="EMBL" id="SKB83900.1"/>
    </source>
</evidence>
<dbReference type="InterPro" id="IPR012577">
    <property type="entry name" value="NIPSNAP"/>
</dbReference>
<organism evidence="3 4">
    <name type="scientific">Daejeonella lutea</name>
    <dbReference type="NCBI Taxonomy" id="572036"/>
    <lineage>
        <taxon>Bacteria</taxon>
        <taxon>Pseudomonadati</taxon>
        <taxon>Bacteroidota</taxon>
        <taxon>Sphingobacteriia</taxon>
        <taxon>Sphingobacteriales</taxon>
        <taxon>Sphingobacteriaceae</taxon>
        <taxon>Daejeonella</taxon>
    </lineage>
</organism>
<keyword evidence="4" id="KW-1185">Reference proteome</keyword>
<dbReference type="STRING" id="572036.SAMN05661099_3054"/>
<dbReference type="RefSeq" id="WP_079703556.1">
    <property type="nucleotide sequence ID" value="NZ_FUYR01000003.1"/>
</dbReference>
<protein>
    <submittedName>
        <fullName evidence="3">NIPSNAP protein</fullName>
    </submittedName>
</protein>
<dbReference type="OrthoDB" id="192769at2"/>
<evidence type="ECO:0000259" key="2">
    <source>
        <dbReference type="Pfam" id="PF07978"/>
    </source>
</evidence>
<evidence type="ECO:0000313" key="4">
    <source>
        <dbReference type="Proteomes" id="UP000189981"/>
    </source>
</evidence>
<dbReference type="AlphaFoldDB" id="A0A1T5EJP8"/>
<dbReference type="Proteomes" id="UP000189981">
    <property type="component" value="Unassembled WGS sequence"/>
</dbReference>
<dbReference type="InterPro" id="IPR011008">
    <property type="entry name" value="Dimeric_a/b-barrel"/>
</dbReference>
<keyword evidence="1" id="KW-0732">Signal</keyword>
<dbReference type="Gene3D" id="3.30.70.100">
    <property type="match status" value="1"/>
</dbReference>
<proteinExistence type="predicted"/>
<dbReference type="SUPFAM" id="SSF54909">
    <property type="entry name" value="Dimeric alpha+beta barrel"/>
    <property type="match status" value="1"/>
</dbReference>
<reference evidence="4" key="1">
    <citation type="submission" date="2017-02" db="EMBL/GenBank/DDBJ databases">
        <authorList>
            <person name="Varghese N."/>
            <person name="Submissions S."/>
        </authorList>
    </citation>
    <scope>NUCLEOTIDE SEQUENCE [LARGE SCALE GENOMIC DNA]</scope>
    <source>
        <strain evidence="4">DSM 22385</strain>
    </source>
</reference>
<feature type="signal peptide" evidence="1">
    <location>
        <begin position="1"/>
        <end position="21"/>
    </location>
</feature>
<name>A0A1T5EJP8_9SPHI</name>
<gene>
    <name evidence="3" type="ORF">SAMN05661099_3054</name>
</gene>
<feature type="chain" id="PRO_5012685059" evidence="1">
    <location>
        <begin position="22"/>
        <end position="259"/>
    </location>
</feature>
<sequence length="259" mass="29790">MKIRFLVLLALLVSFSITSISQSRSQTYFEIKVYHFESLNQEAMIDGYLKDAFLPALHRTGIKNIGVFKPVGNDTLADKRVYVLIPLKSAIQYADLPEILSKDSKLQADGRTYLEATPDKVPYKRMESIFLKGFADMPYLQLPSLKNDLSKRVYELRSYEGPTEKMYARKVEMFNKGGEIALFKRLGFNALFYGSVIAGSRMPNLMYMTTFEDMPSRDAHWKAFSASPEWKELSAMEYYKRTVSRNETILLKPVSYSEI</sequence>